<gene>
    <name evidence="1" type="ORF">F2Q68_00013244</name>
</gene>
<organism evidence="1 2">
    <name type="scientific">Brassica cretica</name>
    <name type="common">Mustard</name>
    <dbReference type="NCBI Taxonomy" id="69181"/>
    <lineage>
        <taxon>Eukaryota</taxon>
        <taxon>Viridiplantae</taxon>
        <taxon>Streptophyta</taxon>
        <taxon>Embryophyta</taxon>
        <taxon>Tracheophyta</taxon>
        <taxon>Spermatophyta</taxon>
        <taxon>Magnoliopsida</taxon>
        <taxon>eudicotyledons</taxon>
        <taxon>Gunneridae</taxon>
        <taxon>Pentapetalae</taxon>
        <taxon>rosids</taxon>
        <taxon>malvids</taxon>
        <taxon>Brassicales</taxon>
        <taxon>Brassicaceae</taxon>
        <taxon>Brassiceae</taxon>
        <taxon>Brassica</taxon>
    </lineage>
</organism>
<accession>A0A8S9HN11</accession>
<evidence type="ECO:0000313" key="2">
    <source>
        <dbReference type="Proteomes" id="UP000712281"/>
    </source>
</evidence>
<dbReference type="EMBL" id="QGKW02001940">
    <property type="protein sequence ID" value="KAF2558794.1"/>
    <property type="molecule type" value="Genomic_DNA"/>
</dbReference>
<dbReference type="Proteomes" id="UP000712281">
    <property type="component" value="Unassembled WGS sequence"/>
</dbReference>
<reference evidence="1" key="1">
    <citation type="submission" date="2019-12" db="EMBL/GenBank/DDBJ databases">
        <title>Genome sequencing and annotation of Brassica cretica.</title>
        <authorList>
            <person name="Studholme D.J."/>
            <person name="Sarris P.F."/>
        </authorList>
    </citation>
    <scope>NUCLEOTIDE SEQUENCE</scope>
    <source>
        <strain evidence="1">PFS-001/15</strain>
        <tissue evidence="1">Leaf</tissue>
    </source>
</reference>
<name>A0A8S9HN11_BRACR</name>
<dbReference type="AlphaFoldDB" id="A0A8S9HN11"/>
<protein>
    <submittedName>
        <fullName evidence="1">Uncharacterized protein</fullName>
    </submittedName>
</protein>
<comment type="caution">
    <text evidence="1">The sequence shown here is derived from an EMBL/GenBank/DDBJ whole genome shotgun (WGS) entry which is preliminary data.</text>
</comment>
<dbReference type="OrthoDB" id="1666248at2759"/>
<proteinExistence type="predicted"/>
<evidence type="ECO:0000313" key="1">
    <source>
        <dbReference type="EMBL" id="KAF2558794.1"/>
    </source>
</evidence>
<sequence length="91" mass="10543">MFLKMIVLVFAMVCGLYICSVCLKQFSVQTSQLFRTRITTRIHYPKPETFNRDQEAVGSKRWFDISPPIRYPVLENMTTTNQLNGEAPLLV</sequence>